<dbReference type="AlphaFoldDB" id="A0A6M3LDC7"/>
<dbReference type="InterPro" id="IPR009951">
    <property type="entry name" value="Host-nuc_inhib_Gam"/>
</dbReference>
<dbReference type="EMBL" id="MT142465">
    <property type="protein sequence ID" value="QJA81635.1"/>
    <property type="molecule type" value="Genomic_DNA"/>
</dbReference>
<gene>
    <name evidence="2" type="ORF">MM415A00504_0035</name>
    <name evidence="3" type="ORF">MM415B04696_0006</name>
</gene>
<evidence type="ECO:0000313" key="2">
    <source>
        <dbReference type="EMBL" id="QJA81635.1"/>
    </source>
</evidence>
<organism evidence="3">
    <name type="scientific">viral metagenome</name>
    <dbReference type="NCBI Taxonomy" id="1070528"/>
    <lineage>
        <taxon>unclassified sequences</taxon>
        <taxon>metagenomes</taxon>
        <taxon>organismal metagenomes</taxon>
    </lineage>
</organism>
<keyword evidence="1" id="KW-0175">Coiled coil</keyword>
<dbReference type="GO" id="GO:0003690">
    <property type="term" value="F:double-stranded DNA binding"/>
    <property type="evidence" value="ECO:0007669"/>
    <property type="project" value="InterPro"/>
</dbReference>
<evidence type="ECO:0000313" key="3">
    <source>
        <dbReference type="EMBL" id="QJA92403.1"/>
    </source>
</evidence>
<reference evidence="3" key="1">
    <citation type="submission" date="2020-03" db="EMBL/GenBank/DDBJ databases">
        <title>The deep terrestrial virosphere.</title>
        <authorList>
            <person name="Holmfeldt K."/>
            <person name="Nilsson E."/>
            <person name="Simone D."/>
            <person name="Lopez-Fernandez M."/>
            <person name="Wu X."/>
            <person name="de Brujin I."/>
            <person name="Lundin D."/>
            <person name="Andersson A."/>
            <person name="Bertilsson S."/>
            <person name="Dopson M."/>
        </authorList>
    </citation>
    <scope>NUCLEOTIDE SEQUENCE</scope>
    <source>
        <strain evidence="2">MM415A00504</strain>
        <strain evidence="3">MM415B04696</strain>
    </source>
</reference>
<dbReference type="GO" id="GO:0042262">
    <property type="term" value="P:DNA protection"/>
    <property type="evidence" value="ECO:0007669"/>
    <property type="project" value="InterPro"/>
</dbReference>
<feature type="coiled-coil region" evidence="1">
    <location>
        <begin position="48"/>
        <end position="86"/>
    </location>
</feature>
<evidence type="ECO:0000256" key="1">
    <source>
        <dbReference type="SAM" id="Coils"/>
    </source>
</evidence>
<dbReference type="EMBL" id="MT143064">
    <property type="protein sequence ID" value="QJA92403.1"/>
    <property type="molecule type" value="Genomic_DNA"/>
</dbReference>
<dbReference type="SUPFAM" id="SSF161266">
    <property type="entry name" value="Gam-like"/>
    <property type="match status" value="1"/>
</dbReference>
<accession>A0A6M3LDC7</accession>
<proteinExistence type="predicted"/>
<name>A0A6M3LDC7_9ZZZZ</name>
<dbReference type="Pfam" id="PF07352">
    <property type="entry name" value="Phage_Mu_Gam"/>
    <property type="match status" value="1"/>
</dbReference>
<sequence length="172" mass="18719">MELGTEADDDYDISEDGIDLALAHHIAPVTPEVEAQAVRYLRAYKAHQADADATAAAYKAEIQRLKDKAQEEAERAERRTAFLAQALEGYYRATGARRIVLPYGTLSERKQPAHVIVEDEALFCSTHAGGPLVQVKASPDKKAIMDAVKKTGDIPEGADIDTPAPKFIITTT</sequence>
<protein>
    <submittedName>
        <fullName evidence="3">Putative host-nuclease inhibitor protein</fullName>
    </submittedName>
</protein>